<evidence type="ECO:0000256" key="2">
    <source>
        <dbReference type="ARBA" id="ARBA00022670"/>
    </source>
</evidence>
<keyword evidence="2" id="KW-0645">Protease</keyword>
<dbReference type="PANTHER" id="PTHR47359">
    <property type="entry name" value="PEPTIDOGLYCAN DL-ENDOPEPTIDASE CWLO"/>
    <property type="match status" value="1"/>
</dbReference>
<evidence type="ECO:0000313" key="8">
    <source>
        <dbReference type="Proteomes" id="UP000189777"/>
    </source>
</evidence>
<dbReference type="PANTHER" id="PTHR47359:SF3">
    <property type="entry name" value="NLP_P60 DOMAIN-CONTAINING PROTEIN-RELATED"/>
    <property type="match status" value="1"/>
</dbReference>
<accession>A0A1T5LJG4</accession>
<feature type="transmembrane region" description="Helical" evidence="5">
    <location>
        <begin position="23"/>
        <end position="42"/>
    </location>
</feature>
<dbReference type="STRING" id="526729.SAMN04324258_3536"/>
<dbReference type="GO" id="GO:0006508">
    <property type="term" value="P:proteolysis"/>
    <property type="evidence" value="ECO:0007669"/>
    <property type="project" value="UniProtKB-KW"/>
</dbReference>
<dbReference type="GO" id="GO:0008234">
    <property type="term" value="F:cysteine-type peptidase activity"/>
    <property type="evidence" value="ECO:0007669"/>
    <property type="project" value="UniProtKB-KW"/>
</dbReference>
<dbReference type="Gene3D" id="3.90.1720.10">
    <property type="entry name" value="endopeptidase domain like (from Nostoc punctiforme)"/>
    <property type="match status" value="1"/>
</dbReference>
<name>A0A1T5LJG4_9MICO</name>
<dbReference type="SUPFAM" id="SSF54001">
    <property type="entry name" value="Cysteine proteinases"/>
    <property type="match status" value="1"/>
</dbReference>
<dbReference type="InterPro" id="IPR051794">
    <property type="entry name" value="PG_Endopeptidase_C40"/>
</dbReference>
<dbReference type="Proteomes" id="UP000189777">
    <property type="component" value="Unassembled WGS sequence"/>
</dbReference>
<evidence type="ECO:0000259" key="6">
    <source>
        <dbReference type="PROSITE" id="PS51935"/>
    </source>
</evidence>
<dbReference type="InterPro" id="IPR006311">
    <property type="entry name" value="TAT_signal"/>
</dbReference>
<protein>
    <submittedName>
        <fullName evidence="7">Cell wall-associated hydrolase, NlpC family</fullName>
    </submittedName>
</protein>
<dbReference type="EMBL" id="FUZQ01000006">
    <property type="protein sequence ID" value="SKC76101.1"/>
    <property type="molecule type" value="Genomic_DNA"/>
</dbReference>
<evidence type="ECO:0000256" key="1">
    <source>
        <dbReference type="ARBA" id="ARBA00007074"/>
    </source>
</evidence>
<comment type="similarity">
    <text evidence="1">Belongs to the peptidase C40 family.</text>
</comment>
<sequence>MPTSHAPARPGTAAVAARRPRRAIIALAVAGALTGGTLIAVAPHASASTGSTSAGVSTVAVHAAKGKVKPRTVFSASKHTMVKNSGRHRPAFTMKATHSGKAISGRAKLVMNGKVVSTKRLHSGKATFKPVWGQYKVGKNKVRILVAPTSDNLANKSSRTTGVTAKKPGSPVVRIASSKVGARYVHGATGPNAFDCSGFTSYVYKKAIGKTMPRTSSAQKHVGKRVSRANAKPGDLIWTPGHVAIYIGNGKQIDAGRPGVGVVKRNIWQSNPTFIRVSSKAV</sequence>
<keyword evidence="5" id="KW-0812">Transmembrane</keyword>
<feature type="domain" description="NlpC/P60" evidence="6">
    <location>
        <begin position="166"/>
        <end position="282"/>
    </location>
</feature>
<dbReference type="InterPro" id="IPR000064">
    <property type="entry name" value="NLP_P60_dom"/>
</dbReference>
<evidence type="ECO:0000313" key="7">
    <source>
        <dbReference type="EMBL" id="SKC76101.1"/>
    </source>
</evidence>
<evidence type="ECO:0000256" key="5">
    <source>
        <dbReference type="SAM" id="Phobius"/>
    </source>
</evidence>
<dbReference type="PROSITE" id="PS51935">
    <property type="entry name" value="NLPC_P60"/>
    <property type="match status" value="1"/>
</dbReference>
<dbReference type="Pfam" id="PF00877">
    <property type="entry name" value="NLPC_P60"/>
    <property type="match status" value="1"/>
</dbReference>
<evidence type="ECO:0000256" key="4">
    <source>
        <dbReference type="ARBA" id="ARBA00022807"/>
    </source>
</evidence>
<keyword evidence="8" id="KW-1185">Reference proteome</keyword>
<reference evidence="7 8" key="1">
    <citation type="submission" date="2017-02" db="EMBL/GenBank/DDBJ databases">
        <authorList>
            <person name="Peterson S.W."/>
        </authorList>
    </citation>
    <scope>NUCLEOTIDE SEQUENCE [LARGE SCALE GENOMIC DNA]</scope>
    <source>
        <strain evidence="7 8">DSM 21481</strain>
    </source>
</reference>
<keyword evidence="3 7" id="KW-0378">Hydrolase</keyword>
<dbReference type="PROSITE" id="PS51318">
    <property type="entry name" value="TAT"/>
    <property type="match status" value="1"/>
</dbReference>
<gene>
    <name evidence="7" type="ORF">SAMN04324258_3536</name>
</gene>
<dbReference type="AlphaFoldDB" id="A0A1T5LJG4"/>
<proteinExistence type="inferred from homology"/>
<dbReference type="RefSeq" id="WP_245807195.1">
    <property type="nucleotide sequence ID" value="NZ_FUZQ01000006.1"/>
</dbReference>
<keyword evidence="5" id="KW-0472">Membrane</keyword>
<organism evidence="7 8">
    <name type="scientific">Krasilnikoviella flava</name>
    <dbReference type="NCBI Taxonomy" id="526729"/>
    <lineage>
        <taxon>Bacteria</taxon>
        <taxon>Bacillati</taxon>
        <taxon>Actinomycetota</taxon>
        <taxon>Actinomycetes</taxon>
        <taxon>Micrococcales</taxon>
        <taxon>Promicromonosporaceae</taxon>
        <taxon>Krasilnikoviella</taxon>
    </lineage>
</organism>
<keyword evidence="4" id="KW-0788">Thiol protease</keyword>
<evidence type="ECO:0000256" key="3">
    <source>
        <dbReference type="ARBA" id="ARBA00022801"/>
    </source>
</evidence>
<keyword evidence="5" id="KW-1133">Transmembrane helix</keyword>
<dbReference type="InterPro" id="IPR038765">
    <property type="entry name" value="Papain-like_cys_pep_sf"/>
</dbReference>